<feature type="domain" description="F-box/LRR-repeat protein 15/At3g58940/PEG3-like LRR" evidence="1">
    <location>
        <begin position="150"/>
        <end position="253"/>
    </location>
</feature>
<keyword evidence="3" id="KW-1185">Reference proteome</keyword>
<proteinExistence type="predicted"/>
<dbReference type="Gene3D" id="3.80.10.10">
    <property type="entry name" value="Ribonuclease Inhibitor"/>
    <property type="match status" value="1"/>
</dbReference>
<dbReference type="PANTHER" id="PTHR34145">
    <property type="entry name" value="OS02G0105600 PROTEIN"/>
    <property type="match status" value="1"/>
</dbReference>
<evidence type="ECO:0000313" key="3">
    <source>
        <dbReference type="Proteomes" id="UP001372338"/>
    </source>
</evidence>
<dbReference type="SUPFAM" id="SSF52047">
    <property type="entry name" value="RNI-like"/>
    <property type="match status" value="1"/>
</dbReference>
<comment type="caution">
    <text evidence="2">The sequence shown here is derived from an EMBL/GenBank/DDBJ whole genome shotgun (WGS) entry which is preliminary data.</text>
</comment>
<dbReference type="SUPFAM" id="SSF81383">
    <property type="entry name" value="F-box domain"/>
    <property type="match status" value="1"/>
</dbReference>
<dbReference type="PANTHER" id="PTHR34145:SF28">
    <property type="entry name" value="F-BOX DOMAIN-CONTAINING PROTEIN"/>
    <property type="match status" value="1"/>
</dbReference>
<dbReference type="InterPro" id="IPR055411">
    <property type="entry name" value="LRR_FXL15/At3g58940/PEG3-like"/>
</dbReference>
<name>A0AAN9HT91_CROPI</name>
<gene>
    <name evidence="2" type="ORF">RIF29_42004</name>
</gene>
<evidence type="ECO:0000313" key="2">
    <source>
        <dbReference type="EMBL" id="KAK7247127.1"/>
    </source>
</evidence>
<dbReference type="EMBL" id="JAYWIO010000008">
    <property type="protein sequence ID" value="KAK7247127.1"/>
    <property type="molecule type" value="Genomic_DNA"/>
</dbReference>
<dbReference type="InterPro" id="IPR053772">
    <property type="entry name" value="At1g61320/At1g61330-like"/>
</dbReference>
<accession>A0AAN9HT91</accession>
<organism evidence="2 3">
    <name type="scientific">Crotalaria pallida</name>
    <name type="common">Smooth rattlebox</name>
    <name type="synonym">Crotalaria striata</name>
    <dbReference type="NCBI Taxonomy" id="3830"/>
    <lineage>
        <taxon>Eukaryota</taxon>
        <taxon>Viridiplantae</taxon>
        <taxon>Streptophyta</taxon>
        <taxon>Embryophyta</taxon>
        <taxon>Tracheophyta</taxon>
        <taxon>Spermatophyta</taxon>
        <taxon>Magnoliopsida</taxon>
        <taxon>eudicotyledons</taxon>
        <taxon>Gunneridae</taxon>
        <taxon>Pentapetalae</taxon>
        <taxon>rosids</taxon>
        <taxon>fabids</taxon>
        <taxon>Fabales</taxon>
        <taxon>Fabaceae</taxon>
        <taxon>Papilionoideae</taxon>
        <taxon>50 kb inversion clade</taxon>
        <taxon>genistoids sensu lato</taxon>
        <taxon>core genistoids</taxon>
        <taxon>Crotalarieae</taxon>
        <taxon>Crotalaria</taxon>
    </lineage>
</organism>
<dbReference type="InterPro" id="IPR032675">
    <property type="entry name" value="LRR_dom_sf"/>
</dbReference>
<protein>
    <recommendedName>
        <fullName evidence="1">F-box/LRR-repeat protein 15/At3g58940/PEG3-like LRR domain-containing protein</fullName>
    </recommendedName>
</protein>
<reference evidence="2 3" key="1">
    <citation type="submission" date="2024-01" db="EMBL/GenBank/DDBJ databases">
        <title>The genomes of 5 underutilized Papilionoideae crops provide insights into root nodulation and disease resistanc.</title>
        <authorList>
            <person name="Yuan L."/>
        </authorList>
    </citation>
    <scope>NUCLEOTIDE SEQUENCE [LARGE SCALE GENOMIC DNA]</scope>
    <source>
        <strain evidence="2">ZHUSHIDOU_FW_LH</strain>
        <tissue evidence="2">Leaf</tissue>
    </source>
</reference>
<dbReference type="AlphaFoldDB" id="A0AAN9HT91"/>
<evidence type="ECO:0000259" key="1">
    <source>
        <dbReference type="Pfam" id="PF24758"/>
    </source>
</evidence>
<dbReference type="Proteomes" id="UP001372338">
    <property type="component" value="Unassembled WGS sequence"/>
</dbReference>
<dbReference type="InterPro" id="IPR036047">
    <property type="entry name" value="F-box-like_dom_sf"/>
</dbReference>
<dbReference type="Pfam" id="PF24758">
    <property type="entry name" value="LRR_At5g56370"/>
    <property type="match status" value="1"/>
</dbReference>
<sequence>MRRTKRPSKGENHGLSTIIINELRDDLFFLPIDEAVRSSIVCRRWKHLWMNAPRFDFDVKRMEKHLSKHENSQYGELVRTLLHRHSADDLTSCCFKHFPVRFINGRTELDTLVELVVRKYKLLSSLTLECVKQTEPNNPSPIVKTRFQPRIFSSLGSLELTNYSLSHSASSAFVDCEKLKILKMNKIDLVNKALNLILKNCSRLQEFSLIDSTGFKKLRIRNPSLRFLELQSLSVHEIDIAIENLEVLVLENVTCPPNSLKIYALHLMAFHSRCNSTTQGNMQTPDIIKNCSDIFEPYRINIFRYLLTLAIDFDLNNVDEAPALSFVLRSCLYLQTLEITIPVEKSSNSSGDSSDCPHSSRYSWDCSTCEEILKFKSMFWETSREMYNCIIHQLKFAAIRGFSGKDQEVKFEKHLITTACRIRKISIISNSSRVVEVEEVAGLLSLPRASIYLSQVSKQEFTSHGYFLILLAQASSSVFVPR</sequence>